<feature type="transmembrane region" description="Helical" evidence="2">
    <location>
        <begin position="41"/>
        <end position="60"/>
    </location>
</feature>
<feature type="region of interest" description="Disordered" evidence="1">
    <location>
        <begin position="132"/>
        <end position="204"/>
    </location>
</feature>
<dbReference type="Proteomes" id="UP000017559">
    <property type="component" value="Unassembled WGS sequence"/>
</dbReference>
<evidence type="ECO:0000256" key="1">
    <source>
        <dbReference type="SAM" id="MobiDB-lite"/>
    </source>
</evidence>
<keyword evidence="2" id="KW-0812">Transmembrane</keyword>
<evidence type="ECO:0000313" key="3">
    <source>
        <dbReference type="EMBL" id="ESK85699.1"/>
    </source>
</evidence>
<keyword evidence="2" id="KW-0472">Membrane</keyword>
<dbReference type="HOGENOM" id="CLU_1225051_0_0_1"/>
<dbReference type="AlphaFoldDB" id="V2Y243"/>
<proteinExistence type="predicted"/>
<name>V2Y243_MONRO</name>
<feature type="region of interest" description="Disordered" evidence="1">
    <location>
        <begin position="76"/>
        <end position="112"/>
    </location>
</feature>
<organism evidence="3 4">
    <name type="scientific">Moniliophthora roreri (strain MCA 2997)</name>
    <name type="common">Cocoa frosty pod rot fungus</name>
    <name type="synonym">Crinipellis roreri</name>
    <dbReference type="NCBI Taxonomy" id="1381753"/>
    <lineage>
        <taxon>Eukaryota</taxon>
        <taxon>Fungi</taxon>
        <taxon>Dikarya</taxon>
        <taxon>Basidiomycota</taxon>
        <taxon>Agaricomycotina</taxon>
        <taxon>Agaricomycetes</taxon>
        <taxon>Agaricomycetidae</taxon>
        <taxon>Agaricales</taxon>
        <taxon>Marasmiineae</taxon>
        <taxon>Marasmiaceae</taxon>
        <taxon>Moniliophthora</taxon>
    </lineage>
</organism>
<keyword evidence="4" id="KW-1185">Reference proteome</keyword>
<protein>
    <submittedName>
        <fullName evidence="3">Uncharacterized protein</fullName>
    </submittedName>
</protein>
<evidence type="ECO:0000256" key="2">
    <source>
        <dbReference type="SAM" id="Phobius"/>
    </source>
</evidence>
<feature type="compositionally biased region" description="Polar residues" evidence="1">
    <location>
        <begin position="135"/>
        <end position="146"/>
    </location>
</feature>
<dbReference type="KEGG" id="mrr:Moror_9897"/>
<sequence length="204" mass="22759">MPSMAIKSHFIEPIVELPVRNRRSLTFESNSGLGTAEIEGIIVGVTVIVALGIIGWWIWWKRKFLGRLRTRPDPHMHLPELEGSNPEYNAISTSSRSLETSQTPSAPESVIVPSPAPAQQAVQNEVSYIPESIEDQNSGQNSAQIQRSRTRSLTRTHTPSRSAYTVSTLPEYRPPLRTPSSGYRSTHPPPAYWQTRPLPYPPPV</sequence>
<evidence type="ECO:0000313" key="4">
    <source>
        <dbReference type="Proteomes" id="UP000017559"/>
    </source>
</evidence>
<reference evidence="3 4" key="1">
    <citation type="journal article" date="2014" name="BMC Genomics">
        <title>Genome and secretome analysis of the hemibiotrophic fungal pathogen, Moniliophthora roreri, which causes frosty pod rot disease of cacao: mechanisms of the biotrophic and necrotrophic phases.</title>
        <authorList>
            <person name="Meinhardt L.W."/>
            <person name="Costa G.G.L."/>
            <person name="Thomazella D.P.T."/>
            <person name="Teixeira P.J.P.L."/>
            <person name="Carazzolle M.F."/>
            <person name="Schuster S.C."/>
            <person name="Carlson J.E."/>
            <person name="Guiltinan M.J."/>
            <person name="Mieczkowski P."/>
            <person name="Farmer A."/>
            <person name="Ramaraj T."/>
            <person name="Crozier J."/>
            <person name="Davis R.E."/>
            <person name="Shao J."/>
            <person name="Melnick R.L."/>
            <person name="Pereira G.A.G."/>
            <person name="Bailey B.A."/>
        </authorList>
    </citation>
    <scope>NUCLEOTIDE SEQUENCE [LARGE SCALE GENOMIC DNA]</scope>
    <source>
        <strain evidence="3 4">MCA 2997</strain>
    </source>
</reference>
<keyword evidence="2" id="KW-1133">Transmembrane helix</keyword>
<comment type="caution">
    <text evidence="3">The sequence shown here is derived from an EMBL/GenBank/DDBJ whole genome shotgun (WGS) entry which is preliminary data.</text>
</comment>
<feature type="compositionally biased region" description="Polar residues" evidence="1">
    <location>
        <begin position="86"/>
        <end position="106"/>
    </location>
</feature>
<dbReference type="EMBL" id="AWSO01001034">
    <property type="protein sequence ID" value="ESK85699.1"/>
    <property type="molecule type" value="Genomic_DNA"/>
</dbReference>
<gene>
    <name evidence="3" type="ORF">Moror_9897</name>
</gene>
<accession>V2Y243</accession>